<evidence type="ECO:0000313" key="2">
    <source>
        <dbReference type="EMBL" id="MBB5937340.1"/>
    </source>
</evidence>
<keyword evidence="3" id="KW-1185">Reference proteome</keyword>
<name>A0A7W9QBZ5_9ACTN</name>
<protein>
    <submittedName>
        <fullName evidence="2">Uncharacterized protein</fullName>
    </submittedName>
</protein>
<evidence type="ECO:0000256" key="1">
    <source>
        <dbReference type="SAM" id="MobiDB-lite"/>
    </source>
</evidence>
<dbReference type="AlphaFoldDB" id="A0A7W9QBZ5"/>
<reference evidence="2 3" key="1">
    <citation type="submission" date="2020-08" db="EMBL/GenBank/DDBJ databases">
        <title>Genomic Encyclopedia of Type Strains, Phase III (KMG-III): the genomes of soil and plant-associated and newly described type strains.</title>
        <authorList>
            <person name="Whitman W."/>
        </authorList>
    </citation>
    <scope>NUCLEOTIDE SEQUENCE [LARGE SCALE GENOMIC DNA]</scope>
    <source>
        <strain evidence="2 3">CECT 8305</strain>
    </source>
</reference>
<feature type="region of interest" description="Disordered" evidence="1">
    <location>
        <begin position="45"/>
        <end position="71"/>
    </location>
</feature>
<organism evidence="2 3">
    <name type="scientific">Streptomyces zagrosensis</name>
    <dbReference type="NCBI Taxonomy" id="1042984"/>
    <lineage>
        <taxon>Bacteria</taxon>
        <taxon>Bacillati</taxon>
        <taxon>Actinomycetota</taxon>
        <taxon>Actinomycetes</taxon>
        <taxon>Kitasatosporales</taxon>
        <taxon>Streptomycetaceae</taxon>
        <taxon>Streptomyces</taxon>
    </lineage>
</organism>
<proteinExistence type="predicted"/>
<dbReference type="Proteomes" id="UP000588098">
    <property type="component" value="Unassembled WGS sequence"/>
</dbReference>
<dbReference type="EMBL" id="JACHJL010000011">
    <property type="protein sequence ID" value="MBB5937340.1"/>
    <property type="molecule type" value="Genomic_DNA"/>
</dbReference>
<sequence length="71" mass="7482">MALAGPQLTHALLGPVAPPGALLPRFSGLRHVSAASIAPRQHMLGGLRRSTKAPQRGGRPRTVYPLNWPGV</sequence>
<evidence type="ECO:0000313" key="3">
    <source>
        <dbReference type="Proteomes" id="UP000588098"/>
    </source>
</evidence>
<comment type="caution">
    <text evidence="2">The sequence shown here is derived from an EMBL/GenBank/DDBJ whole genome shotgun (WGS) entry which is preliminary data.</text>
</comment>
<accession>A0A7W9QBZ5</accession>
<gene>
    <name evidence="2" type="ORF">FHS42_004419</name>
</gene>